<sequence>MTLGMMYGSKQILQGFTGGQCLIIQCDTKQPLSTLEQFCPA</sequence>
<evidence type="ECO:0000313" key="2">
    <source>
        <dbReference type="Proteomes" id="UP000029227"/>
    </source>
</evidence>
<reference evidence="1 2" key="1">
    <citation type="journal article" date="2014" name="Genome Announc.">
        <title>Draft Genome Sequences of Two Vibrionaceae Species, Vibrio ponticus C121 and Photobacterium aphoticum C119, Isolated as Coral Reef Microbiota.</title>
        <authorList>
            <person name="Al-saari N."/>
            <person name="Meirelles P.M."/>
            <person name="Mino S."/>
            <person name="Suda W."/>
            <person name="Oshima K."/>
            <person name="Hattori M."/>
            <person name="Ohkuma M."/>
            <person name="Thompson F.L."/>
            <person name="Gomez-Gil B."/>
            <person name="Sawabe T."/>
            <person name="Sawabe T."/>
        </authorList>
    </citation>
    <scope>NUCLEOTIDE SEQUENCE [LARGE SCALE GENOMIC DNA]</scope>
    <source>
        <strain evidence="1 2">JCM 19237</strain>
    </source>
</reference>
<dbReference type="Proteomes" id="UP000029227">
    <property type="component" value="Unassembled WGS sequence"/>
</dbReference>
<evidence type="ECO:0000313" key="1">
    <source>
        <dbReference type="EMBL" id="GAL06152.1"/>
    </source>
</evidence>
<gene>
    <name evidence="1" type="ORF">JCM19237_1797</name>
</gene>
<proteinExistence type="predicted"/>
<comment type="caution">
    <text evidence="1">The sequence shown here is derived from an EMBL/GenBank/DDBJ whole genome shotgun (WGS) entry which is preliminary data.</text>
</comment>
<dbReference type="AlphaFoldDB" id="A0A090RF11"/>
<name>A0A090RF11_9GAMM</name>
<dbReference type="STRING" id="754436.JCM19237_1797"/>
<dbReference type="EMBL" id="BBMN01000010">
    <property type="protein sequence ID" value="GAL06152.1"/>
    <property type="molecule type" value="Genomic_DNA"/>
</dbReference>
<accession>A0A090RF11</accession>
<protein>
    <submittedName>
        <fullName evidence="1">Uncharacterized protein</fullName>
    </submittedName>
</protein>
<organism evidence="1 2">
    <name type="scientific">Photobacterium aphoticum</name>
    <dbReference type="NCBI Taxonomy" id="754436"/>
    <lineage>
        <taxon>Bacteria</taxon>
        <taxon>Pseudomonadati</taxon>
        <taxon>Pseudomonadota</taxon>
        <taxon>Gammaproteobacteria</taxon>
        <taxon>Vibrionales</taxon>
        <taxon>Vibrionaceae</taxon>
        <taxon>Photobacterium</taxon>
    </lineage>
</organism>